<proteinExistence type="predicted"/>
<protein>
    <submittedName>
        <fullName evidence="1">Uncharacterized protein</fullName>
    </submittedName>
</protein>
<evidence type="ECO:0000313" key="1">
    <source>
        <dbReference type="EMBL" id="KAL0364843.1"/>
    </source>
</evidence>
<organism evidence="1">
    <name type="scientific">Sesamum angustifolium</name>
    <dbReference type="NCBI Taxonomy" id="2727405"/>
    <lineage>
        <taxon>Eukaryota</taxon>
        <taxon>Viridiplantae</taxon>
        <taxon>Streptophyta</taxon>
        <taxon>Embryophyta</taxon>
        <taxon>Tracheophyta</taxon>
        <taxon>Spermatophyta</taxon>
        <taxon>Magnoliopsida</taxon>
        <taxon>eudicotyledons</taxon>
        <taxon>Gunneridae</taxon>
        <taxon>Pentapetalae</taxon>
        <taxon>asterids</taxon>
        <taxon>lamiids</taxon>
        <taxon>Lamiales</taxon>
        <taxon>Pedaliaceae</taxon>
        <taxon>Sesamum</taxon>
    </lineage>
</organism>
<gene>
    <name evidence="1" type="ORF">Sangu_0581900</name>
</gene>
<comment type="caution">
    <text evidence="1">The sequence shown here is derived from an EMBL/GenBank/DDBJ whole genome shotgun (WGS) entry which is preliminary data.</text>
</comment>
<dbReference type="AlphaFoldDB" id="A0AAW2QAR1"/>
<sequence length="212" mass="22890">MHQGLSSFMILNLSGITEKTESNEVMLSERLLNASFSQIENTAKLLDPLDSCVANLARTLVLSLDGAELTFDAIKTKIAPHLFLALSTIPHVSRVSYTGLDGLSFLYYRNDKDETFALFSNSSSSSTSSSSLSSSGCYAQPVDHDTGKLNGQVVSCDMGHVTQNVSSVQRSVNVSSSSSLVRREWGKGKELMFLYSAAMDGRGLITIGYPAK</sequence>
<accession>A0AAW2QAR1</accession>
<reference evidence="1" key="1">
    <citation type="submission" date="2020-06" db="EMBL/GenBank/DDBJ databases">
        <authorList>
            <person name="Li T."/>
            <person name="Hu X."/>
            <person name="Zhang T."/>
            <person name="Song X."/>
            <person name="Zhang H."/>
            <person name="Dai N."/>
            <person name="Sheng W."/>
            <person name="Hou X."/>
            <person name="Wei L."/>
        </authorList>
    </citation>
    <scope>NUCLEOTIDE SEQUENCE</scope>
    <source>
        <strain evidence="1">G01</strain>
        <tissue evidence="1">Leaf</tissue>
    </source>
</reference>
<reference evidence="1" key="2">
    <citation type="journal article" date="2024" name="Plant">
        <title>Genomic evolution and insights into agronomic trait innovations of Sesamum species.</title>
        <authorList>
            <person name="Miao H."/>
            <person name="Wang L."/>
            <person name="Qu L."/>
            <person name="Liu H."/>
            <person name="Sun Y."/>
            <person name="Le M."/>
            <person name="Wang Q."/>
            <person name="Wei S."/>
            <person name="Zheng Y."/>
            <person name="Lin W."/>
            <person name="Duan Y."/>
            <person name="Cao H."/>
            <person name="Xiong S."/>
            <person name="Wang X."/>
            <person name="Wei L."/>
            <person name="Li C."/>
            <person name="Ma Q."/>
            <person name="Ju M."/>
            <person name="Zhao R."/>
            <person name="Li G."/>
            <person name="Mu C."/>
            <person name="Tian Q."/>
            <person name="Mei H."/>
            <person name="Zhang T."/>
            <person name="Gao T."/>
            <person name="Zhang H."/>
        </authorList>
    </citation>
    <scope>NUCLEOTIDE SEQUENCE</scope>
    <source>
        <strain evidence="1">G01</strain>
    </source>
</reference>
<dbReference type="EMBL" id="JACGWK010000003">
    <property type="protein sequence ID" value="KAL0364843.1"/>
    <property type="molecule type" value="Genomic_DNA"/>
</dbReference>
<name>A0AAW2QAR1_9LAMI</name>